<dbReference type="EMBL" id="QTQV01000030">
    <property type="protein sequence ID" value="RQT06469.1"/>
    <property type="molecule type" value="Genomic_DNA"/>
</dbReference>
<feature type="domain" description="DUF4123" evidence="2">
    <location>
        <begin position="57"/>
        <end position="186"/>
    </location>
</feature>
<protein>
    <submittedName>
        <fullName evidence="3">DUF4123 domain-containing protein</fullName>
    </submittedName>
</protein>
<sequence>MDEVNDTGDVVDRDDAVEPGEAVDTVPNPREPAWPAFLETLKASLAHADDDGRAMRLYVLVDTRGYQELDVQLATVRGLRYASLWFDTGLDAYTDIAPYLIAFERDALDDEHAEQHRLLRQLWLDAVDLHAVTWLWSTWTFDALDAHLRRYVQYKLPNGRSYYLFFFDNHVFERLRQVWSDAQARQFVAPFTEIRYRDRRLDEVVWRNDAPAIEGAAPAGDAPGLSEQQHARLIELGYPDKLVLKFRETMGAVVDHLSDADLHDQVVEQLDRAAAHGIVDEIGLLCYVVTGVQVAPRFDEHPAVKSSLEAVSRGETSVDAALATIDDATWDAIRDAHERALPEARSDVA</sequence>
<comment type="caution">
    <text evidence="3">The sequence shown here is derived from an EMBL/GenBank/DDBJ whole genome shotgun (WGS) entry which is preliminary data.</text>
</comment>
<name>A0A3N8QH35_9BURK</name>
<dbReference type="Pfam" id="PF13503">
    <property type="entry name" value="DUF4123"/>
    <property type="match status" value="1"/>
</dbReference>
<evidence type="ECO:0000259" key="2">
    <source>
        <dbReference type="Pfam" id="PF13503"/>
    </source>
</evidence>
<dbReference type="RefSeq" id="WP_124584636.1">
    <property type="nucleotide sequence ID" value="NZ_QTQV01000030.1"/>
</dbReference>
<evidence type="ECO:0000313" key="4">
    <source>
        <dbReference type="Proteomes" id="UP000277921"/>
    </source>
</evidence>
<evidence type="ECO:0000313" key="3">
    <source>
        <dbReference type="EMBL" id="RQT06469.1"/>
    </source>
</evidence>
<evidence type="ECO:0000256" key="1">
    <source>
        <dbReference type="SAM" id="MobiDB-lite"/>
    </source>
</evidence>
<dbReference type="Proteomes" id="UP000277921">
    <property type="component" value="Unassembled WGS sequence"/>
</dbReference>
<dbReference type="InterPro" id="IPR025391">
    <property type="entry name" value="DUF4123"/>
</dbReference>
<organism evidence="3 4">
    <name type="scientific">Burkholderia contaminans</name>
    <dbReference type="NCBI Taxonomy" id="488447"/>
    <lineage>
        <taxon>Bacteria</taxon>
        <taxon>Pseudomonadati</taxon>
        <taxon>Pseudomonadota</taxon>
        <taxon>Betaproteobacteria</taxon>
        <taxon>Burkholderiales</taxon>
        <taxon>Burkholderiaceae</taxon>
        <taxon>Burkholderia</taxon>
        <taxon>Burkholderia cepacia complex</taxon>
    </lineage>
</organism>
<feature type="region of interest" description="Disordered" evidence="1">
    <location>
        <begin position="1"/>
        <end position="29"/>
    </location>
</feature>
<proteinExistence type="predicted"/>
<reference evidence="3 4" key="1">
    <citation type="submission" date="2018-08" db="EMBL/GenBank/DDBJ databases">
        <title>Comparative analysis of Burkholderia isolates from Puerto Rico.</title>
        <authorList>
            <person name="Hall C."/>
            <person name="Sahl J."/>
            <person name="Wagner D."/>
        </authorList>
    </citation>
    <scope>NUCLEOTIDE SEQUENCE [LARGE SCALE GENOMIC DNA]</scope>
    <source>
        <strain evidence="3 4">Bp9025</strain>
    </source>
</reference>
<dbReference type="AlphaFoldDB" id="A0A3N8QH35"/>
<gene>
    <name evidence="3" type="ORF">DF051_33970</name>
</gene>
<accession>A0A3N8QH35</accession>